<protein>
    <recommendedName>
        <fullName evidence="4">DUF3027 domain-containing protein</fullName>
    </recommendedName>
</protein>
<dbReference type="Pfam" id="PF11228">
    <property type="entry name" value="DUF3027"/>
    <property type="match status" value="1"/>
</dbReference>
<dbReference type="InterPro" id="IPR021391">
    <property type="entry name" value="DUF3027"/>
</dbReference>
<feature type="compositionally biased region" description="Acidic residues" evidence="1">
    <location>
        <begin position="100"/>
        <end position="111"/>
    </location>
</feature>
<feature type="region of interest" description="Disordered" evidence="1">
    <location>
        <begin position="60"/>
        <end position="154"/>
    </location>
</feature>
<accession>A0ABQ6JDX0</accession>
<gene>
    <name evidence="2" type="ORF">GCM10025868_16350</name>
</gene>
<keyword evidence="3" id="KW-1185">Reference proteome</keyword>
<dbReference type="Proteomes" id="UP001157017">
    <property type="component" value="Unassembled WGS sequence"/>
</dbReference>
<sequence>MAGALRQAFGVCAGEWSPSDGQVVSLDHGCGAHSEADVEVEPERVDAPVLDEVHDLELEVLTPVAQADDAPSGGDDAGDAAGEGVDDETEVAHPAPEVEPVTDEPAADEPAAEPAGAEVPPEQQVEPEVSPEPPAPEEPAAEPADVDVEPRLAR</sequence>
<organism evidence="2 3">
    <name type="scientific">Angustibacter aerolatus</name>
    <dbReference type="NCBI Taxonomy" id="1162965"/>
    <lineage>
        <taxon>Bacteria</taxon>
        <taxon>Bacillati</taxon>
        <taxon>Actinomycetota</taxon>
        <taxon>Actinomycetes</taxon>
        <taxon>Kineosporiales</taxon>
        <taxon>Kineosporiaceae</taxon>
    </lineage>
</organism>
<feature type="compositionally biased region" description="Low complexity" evidence="1">
    <location>
        <begin position="112"/>
        <end position="128"/>
    </location>
</feature>
<proteinExistence type="predicted"/>
<reference evidence="3" key="1">
    <citation type="journal article" date="2019" name="Int. J. Syst. Evol. Microbiol.">
        <title>The Global Catalogue of Microorganisms (GCM) 10K type strain sequencing project: providing services to taxonomists for standard genome sequencing and annotation.</title>
        <authorList>
            <consortium name="The Broad Institute Genomics Platform"/>
            <consortium name="The Broad Institute Genome Sequencing Center for Infectious Disease"/>
            <person name="Wu L."/>
            <person name="Ma J."/>
        </authorList>
    </citation>
    <scope>NUCLEOTIDE SEQUENCE [LARGE SCALE GENOMIC DNA]</scope>
    <source>
        <strain evidence="3">NBRC 108730</strain>
    </source>
</reference>
<dbReference type="EMBL" id="BSUZ01000001">
    <property type="protein sequence ID" value="GMA86385.1"/>
    <property type="molecule type" value="Genomic_DNA"/>
</dbReference>
<feature type="compositionally biased region" description="Low complexity" evidence="1">
    <location>
        <begin position="67"/>
        <end position="83"/>
    </location>
</feature>
<evidence type="ECO:0000313" key="3">
    <source>
        <dbReference type="Proteomes" id="UP001157017"/>
    </source>
</evidence>
<evidence type="ECO:0000313" key="2">
    <source>
        <dbReference type="EMBL" id="GMA86385.1"/>
    </source>
</evidence>
<evidence type="ECO:0008006" key="4">
    <source>
        <dbReference type="Google" id="ProtNLM"/>
    </source>
</evidence>
<name>A0ABQ6JDX0_9ACTN</name>
<comment type="caution">
    <text evidence="2">The sequence shown here is derived from an EMBL/GenBank/DDBJ whole genome shotgun (WGS) entry which is preliminary data.</text>
</comment>
<evidence type="ECO:0000256" key="1">
    <source>
        <dbReference type="SAM" id="MobiDB-lite"/>
    </source>
</evidence>